<evidence type="ECO:0000256" key="3">
    <source>
        <dbReference type="ARBA" id="ARBA00022842"/>
    </source>
</evidence>
<evidence type="ECO:0000256" key="2">
    <source>
        <dbReference type="ARBA" id="ARBA00022723"/>
    </source>
</evidence>
<evidence type="ECO:0000256" key="4">
    <source>
        <dbReference type="SAM" id="Phobius"/>
    </source>
</evidence>
<feature type="transmembrane region" description="Helical" evidence="4">
    <location>
        <begin position="187"/>
        <end position="207"/>
    </location>
</feature>
<keyword evidence="4" id="KW-1133">Transmembrane helix</keyword>
<feature type="transmembrane region" description="Helical" evidence="4">
    <location>
        <begin position="51"/>
        <end position="72"/>
    </location>
</feature>
<dbReference type="PANTHER" id="PTHR24092">
    <property type="entry name" value="PROBABLE PHOSPHOLIPID-TRANSPORTING ATPASE"/>
    <property type="match status" value="1"/>
</dbReference>
<accession>A0ABR3V1R0</accession>
<feature type="domain" description="P-type ATPase C-terminal" evidence="5">
    <location>
        <begin position="21"/>
        <end position="248"/>
    </location>
</feature>
<evidence type="ECO:0000313" key="7">
    <source>
        <dbReference type="Proteomes" id="UP001586593"/>
    </source>
</evidence>
<proteinExistence type="predicted"/>
<feature type="transmembrane region" description="Helical" evidence="4">
    <location>
        <begin position="213"/>
        <end position="234"/>
    </location>
</feature>
<feature type="transmembrane region" description="Helical" evidence="4">
    <location>
        <begin position="128"/>
        <end position="150"/>
    </location>
</feature>
<gene>
    <name evidence="6" type="ORF">VTK73DRAFT_5548</name>
</gene>
<keyword evidence="4" id="KW-0812">Transmembrane</keyword>
<dbReference type="InterPro" id="IPR023298">
    <property type="entry name" value="ATPase_P-typ_TM_dom_sf"/>
</dbReference>
<keyword evidence="2" id="KW-0479">Metal-binding</keyword>
<organism evidence="6 7">
    <name type="scientific">Phialemonium thermophilum</name>
    <dbReference type="NCBI Taxonomy" id="223376"/>
    <lineage>
        <taxon>Eukaryota</taxon>
        <taxon>Fungi</taxon>
        <taxon>Dikarya</taxon>
        <taxon>Ascomycota</taxon>
        <taxon>Pezizomycotina</taxon>
        <taxon>Sordariomycetes</taxon>
        <taxon>Sordariomycetidae</taxon>
        <taxon>Cephalothecales</taxon>
        <taxon>Cephalothecaceae</taxon>
        <taxon>Phialemonium</taxon>
    </lineage>
</organism>
<dbReference type="EMBL" id="JAZHXJ010003098">
    <property type="protein sequence ID" value="KAL1835532.1"/>
    <property type="molecule type" value="Genomic_DNA"/>
</dbReference>
<evidence type="ECO:0000313" key="6">
    <source>
        <dbReference type="EMBL" id="KAL1835532.1"/>
    </source>
</evidence>
<sequence length="257" mass="28748">MIQAADVGVGIVGKEGRQASLAADFSIQQFCHLTKLLVWHGRNSYKRSAKLAQFVIHRGLIIAVCQTMYSIALHFEPEGLYKDWLLVGYATVYTAAPVLSLVLDKDVDENVANLYPELYKELTSGRSLSYRTFFVWVLVSVYQGGVIQGLSQLLTEVDSKRMVAVSFTVLVLNELLMVAIEITTWHWVMVVSILGTFLVFAGSFPFLGRYFDLEFVLTLGFLWRVAAIGAISLVPPYAGKLIRRTMNPPSYRKVQGI</sequence>
<dbReference type="Proteomes" id="UP001586593">
    <property type="component" value="Unassembled WGS sequence"/>
</dbReference>
<evidence type="ECO:0000259" key="5">
    <source>
        <dbReference type="Pfam" id="PF16212"/>
    </source>
</evidence>
<keyword evidence="7" id="KW-1185">Reference proteome</keyword>
<dbReference type="SUPFAM" id="SSF81665">
    <property type="entry name" value="Calcium ATPase, transmembrane domain M"/>
    <property type="match status" value="1"/>
</dbReference>
<dbReference type="InterPro" id="IPR032630">
    <property type="entry name" value="P_typ_ATPase_c"/>
</dbReference>
<comment type="caution">
    <text evidence="6">The sequence shown here is derived from an EMBL/GenBank/DDBJ whole genome shotgun (WGS) entry which is preliminary data.</text>
</comment>
<reference evidence="6 7" key="1">
    <citation type="journal article" date="2024" name="Commun. Biol.">
        <title>Comparative genomic analysis of thermophilic fungi reveals convergent evolutionary adaptations and gene losses.</title>
        <authorList>
            <person name="Steindorff A.S."/>
            <person name="Aguilar-Pontes M.V."/>
            <person name="Robinson A.J."/>
            <person name="Andreopoulos B."/>
            <person name="LaButti K."/>
            <person name="Kuo A."/>
            <person name="Mondo S."/>
            <person name="Riley R."/>
            <person name="Otillar R."/>
            <person name="Haridas S."/>
            <person name="Lipzen A."/>
            <person name="Grimwood J."/>
            <person name="Schmutz J."/>
            <person name="Clum A."/>
            <person name="Reid I.D."/>
            <person name="Moisan M.C."/>
            <person name="Butler G."/>
            <person name="Nguyen T.T.M."/>
            <person name="Dewar K."/>
            <person name="Conant G."/>
            <person name="Drula E."/>
            <person name="Henrissat B."/>
            <person name="Hansel C."/>
            <person name="Singer S."/>
            <person name="Hutchinson M.I."/>
            <person name="de Vries R.P."/>
            <person name="Natvig D.O."/>
            <person name="Powell A.J."/>
            <person name="Tsang A."/>
            <person name="Grigoriev I.V."/>
        </authorList>
    </citation>
    <scope>NUCLEOTIDE SEQUENCE [LARGE SCALE GENOMIC DNA]</scope>
    <source>
        <strain evidence="6 7">ATCC 24622</strain>
    </source>
</reference>
<evidence type="ECO:0000256" key="1">
    <source>
        <dbReference type="ARBA" id="ARBA00004141"/>
    </source>
</evidence>
<protein>
    <recommendedName>
        <fullName evidence="5">P-type ATPase C-terminal domain-containing protein</fullName>
    </recommendedName>
</protein>
<keyword evidence="4" id="KW-0472">Membrane</keyword>
<dbReference type="PANTHER" id="PTHR24092:SF5">
    <property type="entry name" value="PHOSPHOLIPID-TRANSPORTING ATPASE"/>
    <property type="match status" value="1"/>
</dbReference>
<name>A0ABR3V1R0_9PEZI</name>
<comment type="subcellular location">
    <subcellularLocation>
        <location evidence="1">Membrane</location>
        <topology evidence="1">Multi-pass membrane protein</topology>
    </subcellularLocation>
</comment>
<dbReference type="Pfam" id="PF16212">
    <property type="entry name" value="PhoLip_ATPase_C"/>
    <property type="match status" value="1"/>
</dbReference>
<keyword evidence="3" id="KW-0460">Magnesium</keyword>
<feature type="transmembrane region" description="Helical" evidence="4">
    <location>
        <begin position="162"/>
        <end position="180"/>
    </location>
</feature>
<feature type="transmembrane region" description="Helical" evidence="4">
    <location>
        <begin position="84"/>
        <end position="103"/>
    </location>
</feature>